<dbReference type="RefSeq" id="WP_109137767.1">
    <property type="nucleotide sequence ID" value="NZ_QFFN01000024.1"/>
</dbReference>
<dbReference type="AlphaFoldDB" id="A0A2U2MR83"/>
<evidence type="ECO:0008006" key="4">
    <source>
        <dbReference type="Google" id="ProtNLM"/>
    </source>
</evidence>
<sequence length="209" mass="22949">MSWLQLVIAAIIVAAVSVACTLTVTAVINDNRARTTASESYRKPEKASSSPTTTSKKSERGYLIKHIGDKAAYTKSQNDRTEIASWTATKITLDPPCKGATDQWNNYGKPKNGHFVTIDFTVQTTPQMRDSNISIFTLGMQGAWKYIEKDRTQWSGNPMNSVTANCVPEQNRLPDSIGPAVKAKGTVMFDLPSTDGYLVFDNGFEYPLG</sequence>
<dbReference type="Proteomes" id="UP000245753">
    <property type="component" value="Unassembled WGS sequence"/>
</dbReference>
<comment type="caution">
    <text evidence="2">The sequence shown here is derived from an EMBL/GenBank/DDBJ whole genome shotgun (WGS) entry which is preliminary data.</text>
</comment>
<dbReference type="EMBL" id="QFFN01000024">
    <property type="protein sequence ID" value="PWG59368.1"/>
    <property type="molecule type" value="Genomic_DNA"/>
</dbReference>
<dbReference type="OrthoDB" id="4559282at2"/>
<keyword evidence="3" id="KW-1185">Reference proteome</keyword>
<proteinExistence type="predicted"/>
<gene>
    <name evidence="2" type="ORF">DF200_08075</name>
</gene>
<evidence type="ECO:0000256" key="1">
    <source>
        <dbReference type="SAM" id="MobiDB-lite"/>
    </source>
</evidence>
<accession>A0A2U2MR83</accession>
<reference evidence="2 3" key="1">
    <citation type="journal article" date="2018" name="Int. J. Syst. Evol. Microbiol.">
        <title>Bifidobacterium catulorum sp. nov., a novel taxon from the faeces of the baby common marmoset (Callithrix jacchus).</title>
        <authorList>
            <person name="Modesto M."/>
            <person name="Michelini S."/>
            <person name="Oki K."/>
            <person name="Biavati B."/>
            <person name="Watanabe K."/>
            <person name="Mattarelli P."/>
        </authorList>
    </citation>
    <scope>NUCLEOTIDE SEQUENCE [LARGE SCALE GENOMIC DNA]</scope>
    <source>
        <strain evidence="2 3">MRM 8.19</strain>
    </source>
</reference>
<name>A0A2U2MR83_9BIFI</name>
<protein>
    <recommendedName>
        <fullName evidence="4">DUF4352 domain-containing protein</fullName>
    </recommendedName>
</protein>
<feature type="region of interest" description="Disordered" evidence="1">
    <location>
        <begin position="34"/>
        <end position="59"/>
    </location>
</feature>
<evidence type="ECO:0000313" key="3">
    <source>
        <dbReference type="Proteomes" id="UP000245753"/>
    </source>
</evidence>
<organism evidence="2 3">
    <name type="scientific">Bifidobacterium catulorum</name>
    <dbReference type="NCBI Taxonomy" id="1630173"/>
    <lineage>
        <taxon>Bacteria</taxon>
        <taxon>Bacillati</taxon>
        <taxon>Actinomycetota</taxon>
        <taxon>Actinomycetes</taxon>
        <taxon>Bifidobacteriales</taxon>
        <taxon>Bifidobacteriaceae</taxon>
        <taxon>Bifidobacterium</taxon>
    </lineage>
</organism>
<evidence type="ECO:0000313" key="2">
    <source>
        <dbReference type="EMBL" id="PWG59368.1"/>
    </source>
</evidence>